<keyword evidence="3" id="KW-0732">Signal</keyword>
<dbReference type="Gene3D" id="1.10.530.10">
    <property type="match status" value="1"/>
</dbReference>
<dbReference type="SMART" id="SM00062">
    <property type="entry name" value="PBPb"/>
    <property type="match status" value="1"/>
</dbReference>
<dbReference type="SUPFAM" id="SSF53850">
    <property type="entry name" value="Periplasmic binding protein-like II"/>
    <property type="match status" value="1"/>
</dbReference>
<organism evidence="6 7">
    <name type="scientific">Vibrio algicola</name>
    <dbReference type="NCBI Taxonomy" id="2662262"/>
    <lineage>
        <taxon>Bacteria</taxon>
        <taxon>Pseudomonadati</taxon>
        <taxon>Pseudomonadota</taxon>
        <taxon>Gammaproteobacteria</taxon>
        <taxon>Vibrionales</taxon>
        <taxon>Vibrionaceae</taxon>
        <taxon>Vibrio</taxon>
    </lineage>
</organism>
<evidence type="ECO:0000259" key="5">
    <source>
        <dbReference type="SMART" id="SM00062"/>
    </source>
</evidence>
<dbReference type="Pfam" id="PF01464">
    <property type="entry name" value="SLT"/>
    <property type="match status" value="1"/>
</dbReference>
<sequence length="474" mass="55358">MRRFRLWVVALTLIPNLVFALELSPLSKQPYMGDLPELKKRGGIRVLVAADLGFYYIEKGQPKGIIAEILYHFEKDLRKNKLKIQIIPVQRHQLLPSLNAGYGDLAVANLTITPTRLQNYSFSTPIVNHVQELIVTNKNTLEIKTLKDLSGKEIWVRPSSSYFESLKSINQQLNTAGLPPIQINFVETSLQDYELMEMLNQNLLPATVIDGHKSRLWVQRMKNIRLHDKFPIRTEGQIAWAMRKNEPQLKKVVNRFVKTSKQGTLLGNVIYNKYLNHTKWLNTALSPKKLDRLNNLSAIFKQYSEQYQFDWLMVSAQSFQESRFNNNLVSHAGAVGLMQLLPTTANEPYINIQNIEKPGNNVHAGVKYMRFIQDRYYNDDNITVENQIYLSLASYNAGPAKIRKMRRLALKHGYDPNIWFNHVEVMARKYISREPVDYVANISRYYVIYKQLEKIQQFREKNQTEQFNHRYRYF</sequence>
<comment type="subcellular location">
    <subcellularLocation>
        <location evidence="1">Cell outer membrane</location>
        <topology evidence="1">Peripheral membrane protein</topology>
    </subcellularLocation>
</comment>
<feature type="domain" description="Solute-binding protein family 3/N-terminal" evidence="5">
    <location>
        <begin position="43"/>
        <end position="278"/>
    </location>
</feature>
<dbReference type="PANTHER" id="PTHR35936:SF19">
    <property type="entry name" value="AMINO-ACID-BINDING PROTEIN YXEM-RELATED"/>
    <property type="match status" value="1"/>
</dbReference>
<dbReference type="CDD" id="cd13403">
    <property type="entry name" value="MLTF-like"/>
    <property type="match status" value="1"/>
</dbReference>
<evidence type="ECO:0000313" key="6">
    <source>
        <dbReference type="EMBL" id="QGA66485.1"/>
    </source>
</evidence>
<dbReference type="AlphaFoldDB" id="A0A5Q0TK45"/>
<dbReference type="InterPro" id="IPR001638">
    <property type="entry name" value="Solute-binding_3/MltF_N"/>
</dbReference>
<dbReference type="SUPFAM" id="SSF53955">
    <property type="entry name" value="Lysozyme-like"/>
    <property type="match status" value="1"/>
</dbReference>
<dbReference type="Proteomes" id="UP000348942">
    <property type="component" value="Chromosome 2"/>
</dbReference>
<reference evidence="6 7" key="1">
    <citation type="submission" date="2019-10" db="EMBL/GenBank/DDBJ databases">
        <title>Vibrio sp. nov., isolated from Coralline algae surface.</title>
        <authorList>
            <person name="Geng Y."/>
            <person name="Zhang X."/>
        </authorList>
    </citation>
    <scope>NUCLEOTIDE SEQUENCE [LARGE SCALE GENOMIC DNA]</scope>
    <source>
        <strain evidence="6 7">SM1977</strain>
    </source>
</reference>
<dbReference type="CDD" id="cd01009">
    <property type="entry name" value="PBP2_YfhD_N"/>
    <property type="match status" value="1"/>
</dbReference>
<comment type="similarity">
    <text evidence="2">Belongs to the bacterial solute-binding protein 3 family.</text>
</comment>
<evidence type="ECO:0000256" key="1">
    <source>
        <dbReference type="ARBA" id="ARBA00004339"/>
    </source>
</evidence>
<keyword evidence="4" id="KW-0998">Cell outer membrane</keyword>
<dbReference type="PANTHER" id="PTHR35936">
    <property type="entry name" value="MEMBRANE-BOUND LYTIC MUREIN TRANSGLYCOSYLASE F"/>
    <property type="match status" value="1"/>
</dbReference>
<dbReference type="RefSeq" id="WP_153448618.1">
    <property type="nucleotide sequence ID" value="NZ_CP045700.1"/>
</dbReference>
<keyword evidence="4" id="KW-0472">Membrane</keyword>
<protein>
    <submittedName>
        <fullName evidence="6">Transporter substrate-binding domain-containing protein</fullName>
    </submittedName>
</protein>
<evidence type="ECO:0000256" key="3">
    <source>
        <dbReference type="ARBA" id="ARBA00022729"/>
    </source>
</evidence>
<name>A0A5Q0TK45_9VIBR</name>
<dbReference type="Pfam" id="PF00497">
    <property type="entry name" value="SBP_bac_3"/>
    <property type="match status" value="1"/>
</dbReference>
<dbReference type="InterPro" id="IPR008258">
    <property type="entry name" value="Transglycosylase_SLT_dom_1"/>
</dbReference>
<accession>A0A5Q0TK45</accession>
<dbReference type="InterPro" id="IPR023346">
    <property type="entry name" value="Lysozyme-like_dom_sf"/>
</dbReference>
<proteinExistence type="inferred from homology"/>
<evidence type="ECO:0000256" key="2">
    <source>
        <dbReference type="ARBA" id="ARBA00010333"/>
    </source>
</evidence>
<dbReference type="GO" id="GO:0009279">
    <property type="term" value="C:cell outer membrane"/>
    <property type="evidence" value="ECO:0007669"/>
    <property type="project" value="UniProtKB-SubCell"/>
</dbReference>
<dbReference type="Gene3D" id="3.40.190.10">
    <property type="entry name" value="Periplasmic binding protein-like II"/>
    <property type="match status" value="2"/>
</dbReference>
<dbReference type="EMBL" id="CP045700">
    <property type="protein sequence ID" value="QGA66485.1"/>
    <property type="molecule type" value="Genomic_DNA"/>
</dbReference>
<evidence type="ECO:0000256" key="4">
    <source>
        <dbReference type="ARBA" id="ARBA00023237"/>
    </source>
</evidence>
<evidence type="ECO:0000313" key="7">
    <source>
        <dbReference type="Proteomes" id="UP000348942"/>
    </source>
</evidence>
<gene>
    <name evidence="6" type="ORF">GFB47_13750</name>
</gene>
<keyword evidence="7" id="KW-1185">Reference proteome</keyword>